<evidence type="ECO:0000259" key="8">
    <source>
        <dbReference type="Pfam" id="PF18052"/>
    </source>
</evidence>
<dbReference type="Proteomes" id="UP001054889">
    <property type="component" value="Unassembled WGS sequence"/>
</dbReference>
<keyword evidence="3" id="KW-0677">Repeat</keyword>
<accession>A0AAV5C5E7</accession>
<dbReference type="GO" id="GO:0006952">
    <property type="term" value="P:defense response"/>
    <property type="evidence" value="ECO:0007669"/>
    <property type="project" value="UniProtKB-KW"/>
</dbReference>
<reference evidence="9" key="2">
    <citation type="submission" date="2021-12" db="EMBL/GenBank/DDBJ databases">
        <title>Resequencing data analysis of finger millet.</title>
        <authorList>
            <person name="Hatakeyama M."/>
            <person name="Aluri S."/>
            <person name="Balachadran M.T."/>
            <person name="Sivarajan S.R."/>
            <person name="Poveda L."/>
            <person name="Shimizu-Inatsugi R."/>
            <person name="Schlapbach R."/>
            <person name="Sreeman S.M."/>
            <person name="Shimizu K.K."/>
        </authorList>
    </citation>
    <scope>NUCLEOTIDE SEQUENCE</scope>
</reference>
<gene>
    <name evidence="9" type="primary">ga09842</name>
    <name evidence="9" type="ORF">PR202_ga09842</name>
</gene>
<dbReference type="InterPro" id="IPR002156">
    <property type="entry name" value="RNaseH_domain"/>
</dbReference>
<evidence type="ECO:0000256" key="2">
    <source>
        <dbReference type="ARBA" id="ARBA00022614"/>
    </source>
</evidence>
<evidence type="ECO:0000256" key="6">
    <source>
        <dbReference type="SAM" id="Coils"/>
    </source>
</evidence>
<feature type="domain" description="Disease resistance N-terminal" evidence="8">
    <location>
        <begin position="436"/>
        <end position="499"/>
    </location>
</feature>
<dbReference type="GO" id="GO:0043531">
    <property type="term" value="F:ADP binding"/>
    <property type="evidence" value="ECO:0007669"/>
    <property type="project" value="InterPro"/>
</dbReference>
<dbReference type="PANTHER" id="PTHR33377:SF60">
    <property type="entry name" value="NB-ARC DOMAIN-CONTAINING PROTEIN"/>
    <property type="match status" value="1"/>
</dbReference>
<dbReference type="Gene3D" id="3.40.50.300">
    <property type="entry name" value="P-loop containing nucleotide triphosphate hydrolases"/>
    <property type="match status" value="1"/>
</dbReference>
<evidence type="ECO:0000256" key="5">
    <source>
        <dbReference type="ARBA" id="ARBA00022821"/>
    </source>
</evidence>
<keyword evidence="6" id="KW-0175">Coiled coil</keyword>
<evidence type="ECO:0000259" key="7">
    <source>
        <dbReference type="Pfam" id="PF13456"/>
    </source>
</evidence>
<evidence type="ECO:0000313" key="9">
    <source>
        <dbReference type="EMBL" id="GJM93297.1"/>
    </source>
</evidence>
<name>A0AAV5C5E7_ELECO</name>
<evidence type="ECO:0000256" key="4">
    <source>
        <dbReference type="ARBA" id="ARBA00022741"/>
    </source>
</evidence>
<dbReference type="PANTHER" id="PTHR33377">
    <property type="entry name" value="OS10G0134700 PROTEIN-RELATED"/>
    <property type="match status" value="1"/>
</dbReference>
<reference evidence="9" key="1">
    <citation type="journal article" date="2018" name="DNA Res.">
        <title>Multiple hybrid de novo genome assembly of finger millet, an orphan allotetraploid crop.</title>
        <authorList>
            <person name="Hatakeyama M."/>
            <person name="Aluri S."/>
            <person name="Balachadran M.T."/>
            <person name="Sivarajan S.R."/>
            <person name="Patrignani A."/>
            <person name="Gruter S."/>
            <person name="Poveda L."/>
            <person name="Shimizu-Inatsugi R."/>
            <person name="Baeten J."/>
            <person name="Francoijs K.J."/>
            <person name="Nataraja K.N."/>
            <person name="Reddy Y.A.N."/>
            <person name="Phadnis S."/>
            <person name="Ravikumar R.L."/>
            <person name="Schlapbach R."/>
            <person name="Sreeman S.M."/>
            <person name="Shimizu K.K."/>
        </authorList>
    </citation>
    <scope>NUCLEOTIDE SEQUENCE</scope>
</reference>
<dbReference type="InterPro" id="IPR041118">
    <property type="entry name" value="Rx_N"/>
</dbReference>
<evidence type="ECO:0000256" key="1">
    <source>
        <dbReference type="ARBA" id="ARBA00008894"/>
    </source>
</evidence>
<evidence type="ECO:0000313" key="10">
    <source>
        <dbReference type="Proteomes" id="UP001054889"/>
    </source>
</evidence>
<keyword evidence="2" id="KW-0433">Leucine-rich repeat</keyword>
<dbReference type="AlphaFoldDB" id="A0AAV5C5E7"/>
<dbReference type="InterPro" id="IPR027417">
    <property type="entry name" value="P-loop_NTPase"/>
</dbReference>
<dbReference type="Pfam" id="PF18052">
    <property type="entry name" value="Rx_N"/>
    <property type="match status" value="1"/>
</dbReference>
<comment type="caution">
    <text evidence="9">The sequence shown here is derived from an EMBL/GenBank/DDBJ whole genome shotgun (WGS) entry which is preliminary data.</text>
</comment>
<feature type="domain" description="RNase H type-1" evidence="7">
    <location>
        <begin position="360"/>
        <end position="421"/>
    </location>
</feature>
<evidence type="ECO:0008006" key="11">
    <source>
        <dbReference type="Google" id="ProtNLM"/>
    </source>
</evidence>
<comment type="similarity">
    <text evidence="1">Belongs to the disease resistance NB-LRR family.</text>
</comment>
<keyword evidence="10" id="KW-1185">Reference proteome</keyword>
<protein>
    <recommendedName>
        <fullName evidence="11">NB-ARC domain-containing protein</fullName>
    </recommendedName>
</protein>
<keyword evidence="4" id="KW-0547">Nucleotide-binding</keyword>
<dbReference type="SUPFAM" id="SSF52540">
    <property type="entry name" value="P-loop containing nucleoside triphosphate hydrolases"/>
    <property type="match status" value="2"/>
</dbReference>
<dbReference type="GO" id="GO:0003676">
    <property type="term" value="F:nucleic acid binding"/>
    <property type="evidence" value="ECO:0007669"/>
    <property type="project" value="InterPro"/>
</dbReference>
<dbReference type="Pfam" id="PF13456">
    <property type="entry name" value="RVT_3"/>
    <property type="match status" value="1"/>
</dbReference>
<organism evidence="9 10">
    <name type="scientific">Eleusine coracana subsp. coracana</name>
    <dbReference type="NCBI Taxonomy" id="191504"/>
    <lineage>
        <taxon>Eukaryota</taxon>
        <taxon>Viridiplantae</taxon>
        <taxon>Streptophyta</taxon>
        <taxon>Embryophyta</taxon>
        <taxon>Tracheophyta</taxon>
        <taxon>Spermatophyta</taxon>
        <taxon>Magnoliopsida</taxon>
        <taxon>Liliopsida</taxon>
        <taxon>Poales</taxon>
        <taxon>Poaceae</taxon>
        <taxon>PACMAD clade</taxon>
        <taxon>Chloridoideae</taxon>
        <taxon>Cynodonteae</taxon>
        <taxon>Eleusininae</taxon>
        <taxon>Eleusine</taxon>
    </lineage>
</organism>
<sequence>MLDTFRQGIDSVRGSRTVALSRFRLLIRRTCSSSSMDLQKTELDAERVGKLEKMLDGLETLMGDMQEFVLFLEGYPRICWQPYITYLILGKVMFGRQMEMETVTSFLLRPEFNPGVLPIVGAARSGKSTIVEHVCLDERVHDLGAGNVAALKSTGVIKHQDRTASSHGRSLAVIELDKDMDEETWERLYSSASGFMEHGSKIIITSRSEKIAAFGTVQALRLKYLTEEAYWYFFKALAFGSANPEDLPKLASIGMEIAVLLKDSFLGANIVGSLMRANLNVEFWSRVLKCLKDFTSKYLLMYGEDPTDLLRRDQPVCIWRMARTQHAITICKVHWMPAPQNCVPELPTAQDILTGRVTDQAGVVIRDHEGQFKAGLAVWHSNARDAMVMKAEACREGVRLAEQSGMTKVCLETGLSGIAQALGIAGGPTRYRRSKAEETEHKLQQLQRLLLRIDATVEEAEGRYITNQAMLLQLETLRQGMYKGHYMLDTFKYRGHGEDDEVSAGHAVALPRFSPAKLFFPFPVTSNTKNMTIDAETVKKLEKMLDRLDTLMGDMEEFVMFLEGYPRIFRQPYSTYLILDKVMFGRQMEKETIINFLLRPEAAGDGNPGVLPVVGLARVGKSTLVEHVCLDERVRGYFSSIVFFTGGDIIGAGNTAALRNSGAVKHQDLTAASPSHGRSLVVIELDGEMEEETWRRLYSSAASIMEHGSKIIVASRSEKVTSFGTAQALRLKFLPQEAYWYFFKTLTFGSANPDDHPKLASLGMEIAAMMKGSFLGANIVGGMMRDNLNTQFWRRLFQRLREFTNKHLIAYGEHPTDRIQKGHPVHIWRMARTWHPVTICKIYQDRSYQQHAVPKLTLQDIVTGCATDQAVFGTLAWRSSIPPYYTYLATCASQTATRCPMVSKKRPRQARV</sequence>
<keyword evidence="5" id="KW-0611">Plant defense</keyword>
<evidence type="ECO:0000256" key="3">
    <source>
        <dbReference type="ARBA" id="ARBA00022737"/>
    </source>
</evidence>
<feature type="coiled-coil region" evidence="6">
    <location>
        <begin position="436"/>
        <end position="463"/>
    </location>
</feature>
<dbReference type="EMBL" id="BQKI01000004">
    <property type="protein sequence ID" value="GJM93297.1"/>
    <property type="molecule type" value="Genomic_DNA"/>
</dbReference>
<dbReference type="GO" id="GO:0004523">
    <property type="term" value="F:RNA-DNA hybrid ribonuclease activity"/>
    <property type="evidence" value="ECO:0007669"/>
    <property type="project" value="InterPro"/>
</dbReference>
<proteinExistence type="inferred from homology"/>